<dbReference type="GO" id="GO:0044718">
    <property type="term" value="P:siderophore transmembrane transport"/>
    <property type="evidence" value="ECO:0007669"/>
    <property type="project" value="TreeGrafter"/>
</dbReference>
<keyword evidence="6 11" id="KW-0798">TonB box</keyword>
<dbReference type="InterPro" id="IPR037066">
    <property type="entry name" value="Plug_dom_sf"/>
</dbReference>
<comment type="subcellular location">
    <subcellularLocation>
        <location evidence="1 10">Cell outer membrane</location>
        <topology evidence="1 10">Multi-pass membrane protein</topology>
    </subcellularLocation>
</comment>
<feature type="region of interest" description="Disordered" evidence="12">
    <location>
        <begin position="807"/>
        <end position="828"/>
    </location>
</feature>
<accession>A0A9D9IRQ2</accession>
<dbReference type="GO" id="GO:0030246">
    <property type="term" value="F:carbohydrate binding"/>
    <property type="evidence" value="ECO:0007669"/>
    <property type="project" value="InterPro"/>
</dbReference>
<evidence type="ECO:0000313" key="16">
    <source>
        <dbReference type="EMBL" id="MBO8477432.1"/>
    </source>
</evidence>
<evidence type="ECO:0000256" key="2">
    <source>
        <dbReference type="ARBA" id="ARBA00022448"/>
    </source>
</evidence>
<dbReference type="SUPFAM" id="SSF56935">
    <property type="entry name" value="Porins"/>
    <property type="match status" value="1"/>
</dbReference>
<dbReference type="InterPro" id="IPR000531">
    <property type="entry name" value="Beta-barrel_TonB"/>
</dbReference>
<keyword evidence="9 10" id="KW-0998">Cell outer membrane</keyword>
<evidence type="ECO:0000256" key="10">
    <source>
        <dbReference type="PROSITE-ProRule" id="PRU01360"/>
    </source>
</evidence>
<sequence length="828" mass="93377">MKVYITRYIFILLLAGPVPAAYAHEVNTEKGELTGKIHCPEEGNAIIDFATVYLKDTSFGAVTDGSGVYRFSAPAGQYILMVSAPGYRTEEYRVTVRPGDTLETDVAVHPQSESLDGSVVTAAGGVGKIRRSAFNAVAVDTRDLRNTTQNLSEALTRLPGMKIRESGGVGSDMSLMLDGFSGKHIKVFIDGVPQEGVGSSFSLNNIPVNFAERIEVYKGVVPVGFGTDALGGVINIVTGKSRREWFVDASYSYGSFNTHKSYVNFGQTFRSGLMYEVNLFQNYSDNSYKVDTPVEIFNEDGTSTIDNTDIRRVRRFNDTYHNEAAIAKAGFVDKPFADRMVLSLTYSRFYKEIQTGVRQDVVFGRKHRRGWSLMPSFEYVKRDLFTKGLDVTLTATYNDNLTRNIDTSAFRYNWLGDRLYQNGTLGEQNYQDSEFKNTNWNATLNLEYSIAHAHFFTLHHTLNSFRRTSRNDVTSAISDFVEPKRNTKNITGLSYRLAISPKWNLSVFGKYYSQYCSGMLSTSSTGMGDYVPHSATTGAFGYGAAGTWFIIKSMQAKLSYEKAYRLPTIEELFGDEDLEMGSIALRPENSDNFNLNLTWSDNFGKHGLYAEGSLIYRDTKDYIMRRTDSQNGGKRYASYENHGRVVTKGFNISLRYSFSHWLSVGGTFNSLDLRNNERYVAGGTQQESLTYKARIPNQPYLFANADATFRWRDFIWKGNTLSVTYDNFYVHSFPLYWETVGSASSKQMVPTQFSHNIGISYSIKGGKYNLSFECRNLTDERLYDNFSLQKAGRAFYGKLRVYIDSHNTGKDGRRHGHGSRHGRGHWTR</sequence>
<feature type="compositionally biased region" description="Basic residues" evidence="12">
    <location>
        <begin position="812"/>
        <end position="828"/>
    </location>
</feature>
<feature type="domain" description="TonB-dependent receptor plug" evidence="15">
    <location>
        <begin position="132"/>
        <end position="233"/>
    </location>
</feature>
<dbReference type="InterPro" id="IPR036942">
    <property type="entry name" value="Beta-barrel_TonB_sf"/>
</dbReference>
<feature type="chain" id="PRO_5039720822" evidence="13">
    <location>
        <begin position="24"/>
        <end position="828"/>
    </location>
</feature>
<dbReference type="Proteomes" id="UP000823771">
    <property type="component" value="Unassembled WGS sequence"/>
</dbReference>
<evidence type="ECO:0000256" key="11">
    <source>
        <dbReference type="RuleBase" id="RU003357"/>
    </source>
</evidence>
<comment type="caution">
    <text evidence="16">The sequence shown here is derived from an EMBL/GenBank/DDBJ whole genome shotgun (WGS) entry which is preliminary data.</text>
</comment>
<evidence type="ECO:0000256" key="4">
    <source>
        <dbReference type="ARBA" id="ARBA00022692"/>
    </source>
</evidence>
<reference evidence="16" key="1">
    <citation type="submission" date="2020-10" db="EMBL/GenBank/DDBJ databases">
        <authorList>
            <person name="Gilroy R."/>
        </authorList>
    </citation>
    <scope>NUCLEOTIDE SEQUENCE</scope>
    <source>
        <strain evidence="16">2478</strain>
    </source>
</reference>
<feature type="domain" description="TonB-dependent receptor-like beta-barrel" evidence="14">
    <location>
        <begin position="336"/>
        <end position="777"/>
    </location>
</feature>
<evidence type="ECO:0000256" key="1">
    <source>
        <dbReference type="ARBA" id="ARBA00004571"/>
    </source>
</evidence>
<protein>
    <submittedName>
        <fullName evidence="16">TonB-dependent receptor</fullName>
    </submittedName>
</protein>
<dbReference type="Pfam" id="PF13715">
    <property type="entry name" value="CarbopepD_reg_2"/>
    <property type="match status" value="1"/>
</dbReference>
<dbReference type="Gene3D" id="2.40.170.20">
    <property type="entry name" value="TonB-dependent receptor, beta-barrel domain"/>
    <property type="match status" value="1"/>
</dbReference>
<dbReference type="Pfam" id="PF00593">
    <property type="entry name" value="TonB_dep_Rec_b-barrel"/>
    <property type="match status" value="1"/>
</dbReference>
<dbReference type="EMBL" id="JADILZ010000011">
    <property type="protein sequence ID" value="MBO8477432.1"/>
    <property type="molecule type" value="Genomic_DNA"/>
</dbReference>
<keyword evidence="4 10" id="KW-0812">Transmembrane</keyword>
<dbReference type="SUPFAM" id="SSF49452">
    <property type="entry name" value="Starch-binding domain-like"/>
    <property type="match status" value="1"/>
</dbReference>
<reference evidence="16" key="2">
    <citation type="journal article" date="2021" name="PeerJ">
        <title>Extensive microbial diversity within the chicken gut microbiome revealed by metagenomics and culture.</title>
        <authorList>
            <person name="Gilroy R."/>
            <person name="Ravi A."/>
            <person name="Getino M."/>
            <person name="Pursley I."/>
            <person name="Horton D.L."/>
            <person name="Alikhan N.F."/>
            <person name="Baker D."/>
            <person name="Gharbi K."/>
            <person name="Hall N."/>
            <person name="Watson M."/>
            <person name="Adriaenssens E.M."/>
            <person name="Foster-Nyarko E."/>
            <person name="Jarju S."/>
            <person name="Secka A."/>
            <person name="Antonio M."/>
            <person name="Oren A."/>
            <person name="Chaudhuri R.R."/>
            <person name="La Ragione R."/>
            <person name="Hildebrand F."/>
            <person name="Pallen M.J."/>
        </authorList>
    </citation>
    <scope>NUCLEOTIDE SEQUENCE</scope>
    <source>
        <strain evidence="16">2478</strain>
    </source>
</reference>
<dbReference type="PANTHER" id="PTHR30069">
    <property type="entry name" value="TONB-DEPENDENT OUTER MEMBRANE RECEPTOR"/>
    <property type="match status" value="1"/>
</dbReference>
<evidence type="ECO:0000256" key="9">
    <source>
        <dbReference type="ARBA" id="ARBA00023237"/>
    </source>
</evidence>
<evidence type="ECO:0000256" key="13">
    <source>
        <dbReference type="SAM" id="SignalP"/>
    </source>
</evidence>
<evidence type="ECO:0000256" key="8">
    <source>
        <dbReference type="ARBA" id="ARBA00023170"/>
    </source>
</evidence>
<evidence type="ECO:0000259" key="14">
    <source>
        <dbReference type="Pfam" id="PF00593"/>
    </source>
</evidence>
<evidence type="ECO:0000256" key="5">
    <source>
        <dbReference type="ARBA" id="ARBA00022729"/>
    </source>
</evidence>
<dbReference type="PANTHER" id="PTHR30069:SF29">
    <property type="entry name" value="HEMOGLOBIN AND HEMOGLOBIN-HAPTOGLOBIN-BINDING PROTEIN 1-RELATED"/>
    <property type="match status" value="1"/>
</dbReference>
<name>A0A9D9IRQ2_9BACT</name>
<dbReference type="Gene3D" id="2.170.130.10">
    <property type="entry name" value="TonB-dependent receptor, plug domain"/>
    <property type="match status" value="1"/>
</dbReference>
<evidence type="ECO:0000259" key="15">
    <source>
        <dbReference type="Pfam" id="PF07715"/>
    </source>
</evidence>
<gene>
    <name evidence="16" type="ORF">IAB80_00790</name>
</gene>
<organism evidence="16 17">
    <name type="scientific">Candidatus Cryptobacteroides excrementipullorum</name>
    <dbReference type="NCBI Taxonomy" id="2840761"/>
    <lineage>
        <taxon>Bacteria</taxon>
        <taxon>Pseudomonadati</taxon>
        <taxon>Bacteroidota</taxon>
        <taxon>Bacteroidia</taxon>
        <taxon>Bacteroidales</taxon>
        <taxon>Candidatus Cryptobacteroides</taxon>
    </lineage>
</organism>
<dbReference type="GO" id="GO:0015344">
    <property type="term" value="F:siderophore uptake transmembrane transporter activity"/>
    <property type="evidence" value="ECO:0007669"/>
    <property type="project" value="TreeGrafter"/>
</dbReference>
<evidence type="ECO:0000313" key="17">
    <source>
        <dbReference type="Proteomes" id="UP000823771"/>
    </source>
</evidence>
<dbReference type="InterPro" id="IPR039426">
    <property type="entry name" value="TonB-dep_rcpt-like"/>
</dbReference>
<keyword evidence="2 10" id="KW-0813">Transport</keyword>
<dbReference type="GO" id="GO:0009279">
    <property type="term" value="C:cell outer membrane"/>
    <property type="evidence" value="ECO:0007669"/>
    <property type="project" value="UniProtKB-SubCell"/>
</dbReference>
<keyword evidence="8 16" id="KW-0675">Receptor</keyword>
<dbReference type="Pfam" id="PF07715">
    <property type="entry name" value="Plug"/>
    <property type="match status" value="1"/>
</dbReference>
<dbReference type="Gene3D" id="2.60.40.1120">
    <property type="entry name" value="Carboxypeptidase-like, regulatory domain"/>
    <property type="match status" value="1"/>
</dbReference>
<dbReference type="InterPro" id="IPR012910">
    <property type="entry name" value="Plug_dom"/>
</dbReference>
<dbReference type="InterPro" id="IPR013784">
    <property type="entry name" value="Carb-bd-like_fold"/>
</dbReference>
<comment type="similarity">
    <text evidence="10 11">Belongs to the TonB-dependent receptor family.</text>
</comment>
<evidence type="ECO:0000256" key="3">
    <source>
        <dbReference type="ARBA" id="ARBA00022452"/>
    </source>
</evidence>
<dbReference type="AlphaFoldDB" id="A0A9D9IRQ2"/>
<evidence type="ECO:0000256" key="6">
    <source>
        <dbReference type="ARBA" id="ARBA00023077"/>
    </source>
</evidence>
<evidence type="ECO:0000256" key="7">
    <source>
        <dbReference type="ARBA" id="ARBA00023136"/>
    </source>
</evidence>
<evidence type="ECO:0000256" key="12">
    <source>
        <dbReference type="SAM" id="MobiDB-lite"/>
    </source>
</evidence>
<keyword evidence="3 10" id="KW-1134">Transmembrane beta strand</keyword>
<feature type="signal peptide" evidence="13">
    <location>
        <begin position="1"/>
        <end position="23"/>
    </location>
</feature>
<dbReference type="PROSITE" id="PS52016">
    <property type="entry name" value="TONB_DEPENDENT_REC_3"/>
    <property type="match status" value="1"/>
</dbReference>
<keyword evidence="5 13" id="KW-0732">Signal</keyword>
<proteinExistence type="inferred from homology"/>
<keyword evidence="7 10" id="KW-0472">Membrane</keyword>